<feature type="transmembrane region" description="Helical" evidence="7">
    <location>
        <begin position="391"/>
        <end position="412"/>
    </location>
</feature>
<sequence length="487" mass="54580">MSDCFANDAPYFACCSPKSAKGSEMLRRYLIAAVVLHIVVAQLCERIEIQYFDDGEEDLRTGSNRSIGVLVKKRDGVKSEDALVGKLVAECRDLFGCHVVESAAGFNVNLNEKNNWTQLVNVTVVAEFLGYNDLQISCNGSVLPESSYRLRILRSSYEHVVAKVFTVFVTIFVTGITFLMGTQLELSRIKGIMRRPVGPLTGFFCQFFVMPSVGFTLASLLLPEDQPAIRFALFAASCSPGGGKSSFWTIIYDGNLDLSVAMTFTQTISALFMMPLYIYTFGQHFFSERVHVPFDSILESLLILIVPSVGGMIFISYKKHLVEKLNRWIKIATWASTVLTTVFGVYANWYVIYLFRWYIVLAGCALPWSGYVLAYIIALVTRQQHRERITITIETGIQNIGISMIMLLWSLPEPEVDLALVMPLTIILATDKPLMLIWLIRKCFCRNGTVVEDMYKPEPPGDAEKSEEKSAEAVKLEDVKVNSVNSE</sequence>
<proteinExistence type="inferred from homology"/>
<dbReference type="Proteomes" id="UP000095287">
    <property type="component" value="Unplaced"/>
</dbReference>
<dbReference type="Gene3D" id="1.20.1530.20">
    <property type="match status" value="1"/>
</dbReference>
<keyword evidence="6 7" id="KW-0472">Membrane</keyword>
<feature type="transmembrane region" description="Helical" evidence="7">
    <location>
        <begin position="329"/>
        <end position="351"/>
    </location>
</feature>
<feature type="transmembrane region" description="Helical" evidence="7">
    <location>
        <begin position="418"/>
        <end position="440"/>
    </location>
</feature>
<evidence type="ECO:0000256" key="2">
    <source>
        <dbReference type="ARBA" id="ARBA00006528"/>
    </source>
</evidence>
<feature type="transmembrane region" description="Helical" evidence="7">
    <location>
        <begin position="357"/>
        <end position="379"/>
    </location>
</feature>
<evidence type="ECO:0000256" key="4">
    <source>
        <dbReference type="ARBA" id="ARBA00022847"/>
    </source>
</evidence>
<organism evidence="8 9">
    <name type="scientific">Steinernema glaseri</name>
    <dbReference type="NCBI Taxonomy" id="37863"/>
    <lineage>
        <taxon>Eukaryota</taxon>
        <taxon>Metazoa</taxon>
        <taxon>Ecdysozoa</taxon>
        <taxon>Nematoda</taxon>
        <taxon>Chromadorea</taxon>
        <taxon>Rhabditida</taxon>
        <taxon>Tylenchina</taxon>
        <taxon>Panagrolaimomorpha</taxon>
        <taxon>Strongyloidoidea</taxon>
        <taxon>Steinernematidae</taxon>
        <taxon>Steinernema</taxon>
    </lineage>
</organism>
<dbReference type="InterPro" id="IPR004710">
    <property type="entry name" value="Bilac:Na_transpt"/>
</dbReference>
<accession>A0A1I8AU12</accession>
<keyword evidence="3 7" id="KW-0812">Transmembrane</keyword>
<dbReference type="PANTHER" id="PTHR10361">
    <property type="entry name" value="SODIUM-BILE ACID COTRANSPORTER"/>
    <property type="match status" value="1"/>
</dbReference>
<keyword evidence="4" id="KW-0769">Symport</keyword>
<dbReference type="Pfam" id="PF01758">
    <property type="entry name" value="SBF"/>
    <property type="match status" value="1"/>
</dbReference>
<feature type="transmembrane region" description="Helical" evidence="7">
    <location>
        <begin position="160"/>
        <end position="180"/>
    </location>
</feature>
<evidence type="ECO:0000313" key="8">
    <source>
        <dbReference type="Proteomes" id="UP000095287"/>
    </source>
</evidence>
<evidence type="ECO:0000256" key="7">
    <source>
        <dbReference type="SAM" id="Phobius"/>
    </source>
</evidence>
<keyword evidence="5 7" id="KW-1133">Transmembrane helix</keyword>
<evidence type="ECO:0000256" key="5">
    <source>
        <dbReference type="ARBA" id="ARBA00022989"/>
    </source>
</evidence>
<evidence type="ECO:0000313" key="9">
    <source>
        <dbReference type="WBParaSite" id="L893_g8886.t1"/>
    </source>
</evidence>
<dbReference type="AlphaFoldDB" id="A0A1I8AU12"/>
<comment type="similarity">
    <text evidence="2">Belongs to the bile acid:sodium symporter (BASS) (TC 2.A.28) family.</text>
</comment>
<keyword evidence="8" id="KW-1185">Reference proteome</keyword>
<dbReference type="WBParaSite" id="L893_g8886.t1">
    <property type="protein sequence ID" value="L893_g8886.t1"/>
    <property type="gene ID" value="L893_g8886"/>
</dbReference>
<feature type="transmembrane region" description="Helical" evidence="7">
    <location>
        <begin position="258"/>
        <end position="280"/>
    </location>
</feature>
<protein>
    <submittedName>
        <fullName evidence="9">Ileal sodium/bile acid cotransporter</fullName>
    </submittedName>
</protein>
<feature type="transmembrane region" description="Helical" evidence="7">
    <location>
        <begin position="300"/>
        <end position="317"/>
    </location>
</feature>
<evidence type="ECO:0000256" key="3">
    <source>
        <dbReference type="ARBA" id="ARBA00022692"/>
    </source>
</evidence>
<name>A0A1I8AU12_9BILA</name>
<feature type="transmembrane region" description="Helical" evidence="7">
    <location>
        <begin position="200"/>
        <end position="222"/>
    </location>
</feature>
<reference evidence="9" key="1">
    <citation type="submission" date="2016-11" db="UniProtKB">
        <authorList>
            <consortium name="WormBaseParasite"/>
        </authorList>
    </citation>
    <scope>IDENTIFICATION</scope>
</reference>
<comment type="subcellular location">
    <subcellularLocation>
        <location evidence="1">Membrane</location>
        <topology evidence="1">Multi-pass membrane protein</topology>
    </subcellularLocation>
</comment>
<dbReference type="PANTHER" id="PTHR10361:SF28">
    <property type="entry name" value="P3 PROTEIN-RELATED"/>
    <property type="match status" value="1"/>
</dbReference>
<dbReference type="GO" id="GO:0016020">
    <property type="term" value="C:membrane"/>
    <property type="evidence" value="ECO:0007669"/>
    <property type="project" value="UniProtKB-SubCell"/>
</dbReference>
<dbReference type="InterPro" id="IPR038770">
    <property type="entry name" value="Na+/solute_symporter_sf"/>
</dbReference>
<dbReference type="GO" id="GO:0015293">
    <property type="term" value="F:symporter activity"/>
    <property type="evidence" value="ECO:0007669"/>
    <property type="project" value="UniProtKB-KW"/>
</dbReference>
<evidence type="ECO:0000256" key="6">
    <source>
        <dbReference type="ARBA" id="ARBA00023136"/>
    </source>
</evidence>
<evidence type="ECO:0000256" key="1">
    <source>
        <dbReference type="ARBA" id="ARBA00004141"/>
    </source>
</evidence>
<dbReference type="InterPro" id="IPR002657">
    <property type="entry name" value="BilAc:Na_symport/Acr3"/>
</dbReference>
<keyword evidence="4" id="KW-0813">Transport</keyword>